<keyword evidence="10" id="KW-1185">Reference proteome</keyword>
<evidence type="ECO:0000256" key="2">
    <source>
        <dbReference type="ARBA" id="ARBA00009178"/>
    </source>
</evidence>
<evidence type="ECO:0000313" key="9">
    <source>
        <dbReference type="EMBL" id="CAI8608401.1"/>
    </source>
</evidence>
<evidence type="ECO:0000256" key="1">
    <source>
        <dbReference type="ARBA" id="ARBA00004613"/>
    </source>
</evidence>
<evidence type="ECO:0000256" key="5">
    <source>
        <dbReference type="ARBA" id="ARBA00022729"/>
    </source>
</evidence>
<protein>
    <submittedName>
        <fullName evidence="9">Uncharacterized protein</fullName>
    </submittedName>
</protein>
<name>A0AAV1ADF2_VICFA</name>
<dbReference type="Proteomes" id="UP001157006">
    <property type="component" value="Chromosome 4"/>
</dbReference>
<sequence>MKGFFICFFLFTIVMINQNISVYAQISPESSDKVPSENDTQISPGSSEKIPREEDYSQISYEDLAKLGGEYNPPNLNDNTAKVSRKIQETSGQTERKGANKYSRGCSHLTRCRD</sequence>
<keyword evidence="5 8" id="KW-0732">Signal</keyword>
<feature type="chain" id="PRO_5043773992" evidence="8">
    <location>
        <begin position="25"/>
        <end position="114"/>
    </location>
</feature>
<comment type="similarity">
    <text evidence="2">Belongs to the plant rapid alkalinization factor (RALF) family.</text>
</comment>
<dbReference type="Pfam" id="PF05498">
    <property type="entry name" value="RALF"/>
    <property type="match status" value="1"/>
</dbReference>
<dbReference type="EMBL" id="OX451739">
    <property type="protein sequence ID" value="CAI8608401.1"/>
    <property type="molecule type" value="Genomic_DNA"/>
</dbReference>
<evidence type="ECO:0000256" key="8">
    <source>
        <dbReference type="SAM" id="SignalP"/>
    </source>
</evidence>
<dbReference type="InterPro" id="IPR008801">
    <property type="entry name" value="RALF"/>
</dbReference>
<keyword evidence="3" id="KW-0964">Secreted</keyword>
<dbReference type="AlphaFoldDB" id="A0AAV1ADF2"/>
<accession>A0AAV1ADF2</accession>
<feature type="region of interest" description="Disordered" evidence="7">
    <location>
        <begin position="70"/>
        <end position="114"/>
    </location>
</feature>
<evidence type="ECO:0000256" key="6">
    <source>
        <dbReference type="ARBA" id="ARBA00023157"/>
    </source>
</evidence>
<reference evidence="9 10" key="1">
    <citation type="submission" date="2023-01" db="EMBL/GenBank/DDBJ databases">
        <authorList>
            <person name="Kreplak J."/>
        </authorList>
    </citation>
    <scope>NUCLEOTIDE SEQUENCE [LARGE SCALE GENOMIC DNA]</scope>
</reference>
<dbReference type="GO" id="GO:0005179">
    <property type="term" value="F:hormone activity"/>
    <property type="evidence" value="ECO:0007669"/>
    <property type="project" value="UniProtKB-KW"/>
</dbReference>
<comment type="subcellular location">
    <subcellularLocation>
        <location evidence="1">Secreted</location>
    </subcellularLocation>
</comment>
<gene>
    <name evidence="9" type="ORF">VFH_IV082240</name>
</gene>
<feature type="region of interest" description="Disordered" evidence="7">
    <location>
        <begin position="28"/>
        <end position="55"/>
    </location>
</feature>
<feature type="compositionally biased region" description="Polar residues" evidence="7">
    <location>
        <begin position="37"/>
        <end position="46"/>
    </location>
</feature>
<evidence type="ECO:0000313" key="10">
    <source>
        <dbReference type="Proteomes" id="UP001157006"/>
    </source>
</evidence>
<keyword evidence="4" id="KW-0372">Hormone</keyword>
<evidence type="ECO:0000256" key="7">
    <source>
        <dbReference type="SAM" id="MobiDB-lite"/>
    </source>
</evidence>
<evidence type="ECO:0000256" key="3">
    <source>
        <dbReference type="ARBA" id="ARBA00022525"/>
    </source>
</evidence>
<feature type="signal peptide" evidence="8">
    <location>
        <begin position="1"/>
        <end position="24"/>
    </location>
</feature>
<proteinExistence type="inferred from homology"/>
<dbReference type="GO" id="GO:0005576">
    <property type="term" value="C:extracellular region"/>
    <property type="evidence" value="ECO:0007669"/>
    <property type="project" value="UniProtKB-SubCell"/>
</dbReference>
<dbReference type="GO" id="GO:0040008">
    <property type="term" value="P:regulation of growth"/>
    <property type="evidence" value="ECO:0007669"/>
    <property type="project" value="UniProtKB-ARBA"/>
</dbReference>
<organism evidence="9 10">
    <name type="scientific">Vicia faba</name>
    <name type="common">Broad bean</name>
    <name type="synonym">Faba vulgaris</name>
    <dbReference type="NCBI Taxonomy" id="3906"/>
    <lineage>
        <taxon>Eukaryota</taxon>
        <taxon>Viridiplantae</taxon>
        <taxon>Streptophyta</taxon>
        <taxon>Embryophyta</taxon>
        <taxon>Tracheophyta</taxon>
        <taxon>Spermatophyta</taxon>
        <taxon>Magnoliopsida</taxon>
        <taxon>eudicotyledons</taxon>
        <taxon>Gunneridae</taxon>
        <taxon>Pentapetalae</taxon>
        <taxon>rosids</taxon>
        <taxon>fabids</taxon>
        <taxon>Fabales</taxon>
        <taxon>Fabaceae</taxon>
        <taxon>Papilionoideae</taxon>
        <taxon>50 kb inversion clade</taxon>
        <taxon>NPAAA clade</taxon>
        <taxon>Hologalegina</taxon>
        <taxon>IRL clade</taxon>
        <taxon>Fabeae</taxon>
        <taxon>Vicia</taxon>
    </lineage>
</organism>
<evidence type="ECO:0000256" key="4">
    <source>
        <dbReference type="ARBA" id="ARBA00022702"/>
    </source>
</evidence>
<keyword evidence="6" id="KW-1015">Disulfide bond</keyword>